<keyword evidence="2" id="KW-1185">Reference proteome</keyword>
<evidence type="ECO:0008006" key="3">
    <source>
        <dbReference type="Google" id="ProtNLM"/>
    </source>
</evidence>
<dbReference type="Proteomes" id="UP000637643">
    <property type="component" value="Unassembled WGS sequence"/>
</dbReference>
<name>A0A917FEX5_9BACL</name>
<dbReference type="Gene3D" id="3.40.50.720">
    <property type="entry name" value="NAD(P)-binding Rossmann-like Domain"/>
    <property type="match status" value="1"/>
</dbReference>
<evidence type="ECO:0000313" key="2">
    <source>
        <dbReference type="Proteomes" id="UP000637643"/>
    </source>
</evidence>
<dbReference type="InterPro" id="IPR036291">
    <property type="entry name" value="NAD(P)-bd_dom_sf"/>
</dbReference>
<protein>
    <recommendedName>
        <fullName evidence="3">SDR family oxidoreductase</fullName>
    </recommendedName>
</protein>
<proteinExistence type="predicted"/>
<accession>A0A917FEX5</accession>
<dbReference type="AlphaFoldDB" id="A0A917FEX5"/>
<reference evidence="1" key="1">
    <citation type="journal article" date="2014" name="Int. J. Syst. Evol. Microbiol.">
        <title>Complete genome sequence of Corynebacterium casei LMG S-19264T (=DSM 44701T), isolated from a smear-ripened cheese.</title>
        <authorList>
            <consortium name="US DOE Joint Genome Institute (JGI-PGF)"/>
            <person name="Walter F."/>
            <person name="Albersmeier A."/>
            <person name="Kalinowski J."/>
            <person name="Ruckert C."/>
        </authorList>
    </citation>
    <scope>NUCLEOTIDE SEQUENCE</scope>
    <source>
        <strain evidence="1">CGMCC 1.16134</strain>
    </source>
</reference>
<dbReference type="Pfam" id="PF13561">
    <property type="entry name" value="adh_short_C2"/>
    <property type="match status" value="1"/>
</dbReference>
<dbReference type="InterPro" id="IPR002347">
    <property type="entry name" value="SDR_fam"/>
</dbReference>
<comment type="caution">
    <text evidence="1">The sequence shown here is derived from an EMBL/GenBank/DDBJ whole genome shotgun (WGS) entry which is preliminary data.</text>
</comment>
<reference evidence="1" key="2">
    <citation type="submission" date="2020-09" db="EMBL/GenBank/DDBJ databases">
        <authorList>
            <person name="Sun Q."/>
            <person name="Zhou Y."/>
        </authorList>
    </citation>
    <scope>NUCLEOTIDE SEQUENCE</scope>
    <source>
        <strain evidence="1">CGMCC 1.16134</strain>
    </source>
</reference>
<organism evidence="1 2">
    <name type="scientific">Paenibacillus albidus</name>
    <dbReference type="NCBI Taxonomy" id="2041023"/>
    <lineage>
        <taxon>Bacteria</taxon>
        <taxon>Bacillati</taxon>
        <taxon>Bacillota</taxon>
        <taxon>Bacilli</taxon>
        <taxon>Bacillales</taxon>
        <taxon>Paenibacillaceae</taxon>
        <taxon>Paenibacillus</taxon>
    </lineage>
</organism>
<evidence type="ECO:0000313" key="1">
    <source>
        <dbReference type="EMBL" id="GGF71346.1"/>
    </source>
</evidence>
<gene>
    <name evidence="1" type="ORF">GCM10010912_15620</name>
</gene>
<dbReference type="EMBL" id="BMKR01000005">
    <property type="protein sequence ID" value="GGF71346.1"/>
    <property type="molecule type" value="Genomic_DNA"/>
</dbReference>
<dbReference type="SUPFAM" id="SSF51735">
    <property type="entry name" value="NAD(P)-binding Rossmann-fold domains"/>
    <property type="match status" value="1"/>
</dbReference>
<sequence length="70" mass="7947">MLQTLYPDEQFSIEEAEKRFMKENRPTSIIERLIRPEEIAEFVAFLSSPLSAEINGAAMRADGGLVRSVF</sequence>